<reference evidence="7 8" key="1">
    <citation type="submission" date="2020-06" db="EMBL/GenBank/DDBJ databases">
        <title>Actinomadura xiongansis sp. nov., isolated from soil of Baiyangdian.</title>
        <authorList>
            <person name="Zhang X."/>
        </authorList>
    </citation>
    <scope>NUCLEOTIDE SEQUENCE [LARGE SCALE GENOMIC DNA]</scope>
    <source>
        <strain evidence="7 8">HBUM206468</strain>
    </source>
</reference>
<dbReference type="Gene3D" id="3.90.550.10">
    <property type="entry name" value="Spore Coat Polysaccharide Biosynthesis Protein SpsA, Chain A"/>
    <property type="match status" value="1"/>
</dbReference>
<dbReference type="CDD" id="cd00761">
    <property type="entry name" value="Glyco_tranf_GTA_type"/>
    <property type="match status" value="1"/>
</dbReference>
<keyword evidence="8" id="KW-1185">Reference proteome</keyword>
<evidence type="ECO:0000256" key="3">
    <source>
        <dbReference type="ARBA" id="ARBA00022676"/>
    </source>
</evidence>
<evidence type="ECO:0000313" key="8">
    <source>
        <dbReference type="Proteomes" id="UP000805614"/>
    </source>
</evidence>
<sequence length="347" mass="36779">MRISVVICAFTEERWHDVHAAVMSVRAQRHAPHEIILSVDHNPDLLARLKASLPDVVVVANRHRKGLSGGKNTGAELARGDVVAYLDDDAVAAPGWLATFAEGFADPSVIGVGGLTIPLWPGAPSSRELVGTTHRELTFARGTGRRPGWFPEEFDWTVGCTYRGMDPGPVRNLMGGNCSFRTAAFELTGGFATGIGRGPGKRPLGCEETEFCIRLGRSSPGAVLLFDDRAVIWHRVPPERARFGYFRARCYAEGLSKALVTRSVGAGDGLASERAHVLRALPRGAVRGLRDTVRGDLSGLGRSAAIVTGLSCTAFGYAAGSLGLGGGPRDPAVVGAGPPARRPGRTR</sequence>
<dbReference type="PANTHER" id="PTHR43179">
    <property type="entry name" value="RHAMNOSYLTRANSFERASE WBBL"/>
    <property type="match status" value="1"/>
</dbReference>
<evidence type="ECO:0000256" key="5">
    <source>
        <dbReference type="SAM" id="MobiDB-lite"/>
    </source>
</evidence>
<accession>A0ABR7LHW5</accession>
<evidence type="ECO:0000256" key="2">
    <source>
        <dbReference type="ARBA" id="ARBA00006739"/>
    </source>
</evidence>
<dbReference type="InterPro" id="IPR029044">
    <property type="entry name" value="Nucleotide-diphossugar_trans"/>
</dbReference>
<keyword evidence="3" id="KW-0328">Glycosyltransferase</keyword>
<dbReference type="Proteomes" id="UP000805614">
    <property type="component" value="Unassembled WGS sequence"/>
</dbReference>
<organism evidence="7 8">
    <name type="scientific">Actinomadura alba</name>
    <dbReference type="NCBI Taxonomy" id="406431"/>
    <lineage>
        <taxon>Bacteria</taxon>
        <taxon>Bacillati</taxon>
        <taxon>Actinomycetota</taxon>
        <taxon>Actinomycetes</taxon>
        <taxon>Streptosporangiales</taxon>
        <taxon>Thermomonosporaceae</taxon>
        <taxon>Actinomadura</taxon>
    </lineage>
</organism>
<feature type="domain" description="Glycosyltransferase 2-like" evidence="6">
    <location>
        <begin position="4"/>
        <end position="112"/>
    </location>
</feature>
<evidence type="ECO:0000259" key="6">
    <source>
        <dbReference type="Pfam" id="PF00535"/>
    </source>
</evidence>
<gene>
    <name evidence="7" type="ORF">HKK74_02835</name>
</gene>
<comment type="pathway">
    <text evidence="1">Cell wall biogenesis; cell wall polysaccharide biosynthesis.</text>
</comment>
<feature type="region of interest" description="Disordered" evidence="5">
    <location>
        <begin position="328"/>
        <end position="347"/>
    </location>
</feature>
<keyword evidence="4" id="KW-0808">Transferase</keyword>
<comment type="similarity">
    <text evidence="2">Belongs to the glycosyltransferase 2 family.</text>
</comment>
<dbReference type="SUPFAM" id="SSF53448">
    <property type="entry name" value="Nucleotide-diphospho-sugar transferases"/>
    <property type="match status" value="1"/>
</dbReference>
<comment type="caution">
    <text evidence="7">The sequence shown here is derived from an EMBL/GenBank/DDBJ whole genome shotgun (WGS) entry which is preliminary data.</text>
</comment>
<evidence type="ECO:0000256" key="1">
    <source>
        <dbReference type="ARBA" id="ARBA00004776"/>
    </source>
</evidence>
<dbReference type="PANTHER" id="PTHR43179:SF12">
    <property type="entry name" value="GALACTOFURANOSYLTRANSFERASE GLFT2"/>
    <property type="match status" value="1"/>
</dbReference>
<name>A0ABR7LHW5_9ACTN</name>
<evidence type="ECO:0000313" key="7">
    <source>
        <dbReference type="EMBL" id="MBC6464435.1"/>
    </source>
</evidence>
<dbReference type="InterPro" id="IPR001173">
    <property type="entry name" value="Glyco_trans_2-like"/>
</dbReference>
<feature type="compositionally biased region" description="Low complexity" evidence="5">
    <location>
        <begin position="329"/>
        <end position="339"/>
    </location>
</feature>
<dbReference type="EMBL" id="JABVEC010000001">
    <property type="protein sequence ID" value="MBC6464435.1"/>
    <property type="molecule type" value="Genomic_DNA"/>
</dbReference>
<dbReference type="Pfam" id="PF00535">
    <property type="entry name" value="Glycos_transf_2"/>
    <property type="match status" value="1"/>
</dbReference>
<evidence type="ECO:0000256" key="4">
    <source>
        <dbReference type="ARBA" id="ARBA00022679"/>
    </source>
</evidence>
<proteinExistence type="inferred from homology"/>
<protein>
    <submittedName>
        <fullName evidence="7">Glycosyltransferase family 2 protein</fullName>
    </submittedName>
</protein>